<dbReference type="Gene3D" id="3.10.20.30">
    <property type="match status" value="1"/>
</dbReference>
<dbReference type="Pfam" id="PF00970">
    <property type="entry name" value="FAD_binding_6"/>
    <property type="match status" value="1"/>
</dbReference>
<accession>A0A8J3FZK8</accession>
<dbReference type="CDD" id="cd00207">
    <property type="entry name" value="fer2"/>
    <property type="match status" value="1"/>
</dbReference>
<dbReference type="PROSITE" id="PS00197">
    <property type="entry name" value="2FE2S_FER_1"/>
    <property type="match status" value="1"/>
</dbReference>
<evidence type="ECO:0000256" key="5">
    <source>
        <dbReference type="ARBA" id="ARBA00022827"/>
    </source>
</evidence>
<keyword evidence="5" id="KW-0274">FAD</keyword>
<evidence type="ECO:0000256" key="9">
    <source>
        <dbReference type="ARBA" id="ARBA00034078"/>
    </source>
</evidence>
<dbReference type="InterPro" id="IPR017927">
    <property type="entry name" value="FAD-bd_FR_type"/>
</dbReference>
<keyword evidence="6" id="KW-0560">Oxidoreductase</keyword>
<keyword evidence="2" id="KW-0285">Flavoprotein</keyword>
<dbReference type="CDD" id="cd06214">
    <property type="entry name" value="PA_degradation_oxidoreductase_like"/>
    <property type="match status" value="1"/>
</dbReference>
<comment type="cofactor">
    <cofactor evidence="9">
        <name>[2Fe-2S] cluster</name>
        <dbReference type="ChEBI" id="CHEBI:190135"/>
    </cofactor>
</comment>
<dbReference type="PRINTS" id="PR00410">
    <property type="entry name" value="PHEHYDRXLASE"/>
</dbReference>
<keyword evidence="10" id="KW-0812">Transmembrane</keyword>
<dbReference type="InterPro" id="IPR017938">
    <property type="entry name" value="Riboflavin_synthase-like_b-brl"/>
</dbReference>
<evidence type="ECO:0000256" key="7">
    <source>
        <dbReference type="ARBA" id="ARBA00023004"/>
    </source>
</evidence>
<keyword evidence="8" id="KW-0411">Iron-sulfur</keyword>
<keyword evidence="3" id="KW-0001">2Fe-2S</keyword>
<evidence type="ECO:0000256" key="10">
    <source>
        <dbReference type="SAM" id="Phobius"/>
    </source>
</evidence>
<keyword evidence="4" id="KW-0479">Metal-binding</keyword>
<dbReference type="PANTHER" id="PTHR47354">
    <property type="entry name" value="NADH OXIDOREDUCTASE HCR"/>
    <property type="match status" value="1"/>
</dbReference>
<dbReference type="EMBL" id="BMZG01000001">
    <property type="protein sequence ID" value="GHA64045.1"/>
    <property type="molecule type" value="Genomic_DNA"/>
</dbReference>
<dbReference type="RefSeq" id="WP_189490145.1">
    <property type="nucleotide sequence ID" value="NZ_BMZG01000001.1"/>
</dbReference>
<feature type="transmembrane region" description="Helical" evidence="10">
    <location>
        <begin position="21"/>
        <end position="43"/>
    </location>
</feature>
<dbReference type="SUPFAM" id="SSF54292">
    <property type="entry name" value="2Fe-2S ferredoxin-like"/>
    <property type="match status" value="1"/>
</dbReference>
<evidence type="ECO:0000256" key="1">
    <source>
        <dbReference type="ARBA" id="ARBA00001974"/>
    </source>
</evidence>
<dbReference type="InterPro" id="IPR008333">
    <property type="entry name" value="Cbr1-like_FAD-bd_dom"/>
</dbReference>
<dbReference type="Pfam" id="PF00175">
    <property type="entry name" value="NAD_binding_1"/>
    <property type="match status" value="1"/>
</dbReference>
<sequence>MQFPEALPFYLHVIGAFFDNAINYFLFTAPPFVLFWMWGKSYFQKIRIQWVKRSFAHHIRHDLMYSMLSFGVFALLNGFVLYQLSRGHTLIFTDWSQTNPVIWVATFLFVLFIDDMFFYWSHRWMHNPKIYGHVHRVHHESTDTSPFTAYAFHPLEAVIEGMTALILPFVLPMHWSVFLAWQLFSMVNNVVAHLGYELYPRGWVKLPLLRFKTASVHHNMHHQLFDGNYALYFTWWDKWMGTEFKNYEQRHQAIFERAQFPLSSDGFYQLNVSRLVRETDEAVSVYLDSAPSLFKEFLPGQHVRLRIKLHGTTGETHTRTFSLSSIPNVDGFTRLTIKRNPAGQVSDYVNHHLQVGDTIELSAPQGDFCITLEPAKQQKYLLIAAGSGITPIYSMAASILHTEPKSHVTLLYGSRNAEHCIFQNEINHLQTQFPSQLRLINRFSERNERIDEQILTQIIRDTPLNQLAIYLCGPSAMMQSSTDILLNLGVNASQVHQESFSGTTWTEQDLEGVVPATITSRIFGQTHEFATDGKTSILSHAIAQNIPLPFSCQQGQCGTCKMRCVSGKVKMPKHPALSEMQVQEGYILTCQSLPLTTHIELEP</sequence>
<gene>
    <name evidence="13" type="ORF">GCM10009007_00460</name>
</gene>
<dbReference type="InterPro" id="IPR039261">
    <property type="entry name" value="FNR_nucleotide-bd"/>
</dbReference>
<dbReference type="AlphaFoldDB" id="A0A8J3FZK8"/>
<dbReference type="InterPro" id="IPR001433">
    <property type="entry name" value="OxRdtase_FAD/NAD-bd"/>
</dbReference>
<dbReference type="InterPro" id="IPR036010">
    <property type="entry name" value="2Fe-2S_ferredoxin-like_sf"/>
</dbReference>
<evidence type="ECO:0000256" key="3">
    <source>
        <dbReference type="ARBA" id="ARBA00022714"/>
    </source>
</evidence>
<dbReference type="GO" id="GO:0051537">
    <property type="term" value="F:2 iron, 2 sulfur cluster binding"/>
    <property type="evidence" value="ECO:0007669"/>
    <property type="project" value="UniProtKB-KW"/>
</dbReference>
<evidence type="ECO:0000259" key="12">
    <source>
        <dbReference type="PROSITE" id="PS51384"/>
    </source>
</evidence>
<feature type="transmembrane region" description="Helical" evidence="10">
    <location>
        <begin position="164"/>
        <end position="184"/>
    </location>
</feature>
<proteinExistence type="predicted"/>
<feature type="domain" description="2Fe-2S ferredoxin-type" evidence="11">
    <location>
        <begin position="516"/>
        <end position="603"/>
    </location>
</feature>
<dbReference type="GO" id="GO:0016491">
    <property type="term" value="F:oxidoreductase activity"/>
    <property type="evidence" value="ECO:0007669"/>
    <property type="project" value="UniProtKB-KW"/>
</dbReference>
<dbReference type="SUPFAM" id="SSF63380">
    <property type="entry name" value="Riboflavin synthase domain-like"/>
    <property type="match status" value="1"/>
</dbReference>
<dbReference type="Pfam" id="PF04116">
    <property type="entry name" value="FA_hydroxylase"/>
    <property type="match status" value="1"/>
</dbReference>
<dbReference type="InterPro" id="IPR012675">
    <property type="entry name" value="Beta-grasp_dom_sf"/>
</dbReference>
<keyword evidence="10" id="KW-1133">Transmembrane helix</keyword>
<dbReference type="PROSITE" id="PS51085">
    <property type="entry name" value="2FE2S_FER_2"/>
    <property type="match status" value="1"/>
</dbReference>
<feature type="domain" description="FAD-binding FR-type" evidence="12">
    <location>
        <begin position="265"/>
        <end position="371"/>
    </location>
</feature>
<dbReference type="InterPro" id="IPR001709">
    <property type="entry name" value="Flavoprot_Pyr_Nucl_cyt_Rdtase"/>
</dbReference>
<dbReference type="PRINTS" id="PR00371">
    <property type="entry name" value="FPNCR"/>
</dbReference>
<dbReference type="InterPro" id="IPR001041">
    <property type="entry name" value="2Fe-2S_ferredoxin-type"/>
</dbReference>
<protein>
    <recommendedName>
        <fullName evidence="15">Ferredoxin-NADP reductase</fullName>
    </recommendedName>
</protein>
<dbReference type="GO" id="GO:0005506">
    <property type="term" value="F:iron ion binding"/>
    <property type="evidence" value="ECO:0007669"/>
    <property type="project" value="InterPro"/>
</dbReference>
<evidence type="ECO:0000256" key="8">
    <source>
        <dbReference type="ARBA" id="ARBA00023014"/>
    </source>
</evidence>
<reference evidence="13" key="1">
    <citation type="journal article" date="2014" name="Int. J. Syst. Evol. Microbiol.">
        <title>Complete genome sequence of Corynebacterium casei LMG S-19264T (=DSM 44701T), isolated from a smear-ripened cheese.</title>
        <authorList>
            <consortium name="US DOE Joint Genome Institute (JGI-PGF)"/>
            <person name="Walter F."/>
            <person name="Albersmeier A."/>
            <person name="Kalinowski J."/>
            <person name="Ruckert C."/>
        </authorList>
    </citation>
    <scope>NUCLEOTIDE SEQUENCE</scope>
    <source>
        <strain evidence="13">KCTC 32501</strain>
    </source>
</reference>
<evidence type="ECO:0000256" key="4">
    <source>
        <dbReference type="ARBA" id="ARBA00022723"/>
    </source>
</evidence>
<dbReference type="InterPro" id="IPR006058">
    <property type="entry name" value="2Fe2S_fd_BS"/>
</dbReference>
<dbReference type="InterPro" id="IPR006694">
    <property type="entry name" value="Fatty_acid_hydroxylase"/>
</dbReference>
<dbReference type="GO" id="GO:0008610">
    <property type="term" value="P:lipid biosynthetic process"/>
    <property type="evidence" value="ECO:0007669"/>
    <property type="project" value="InterPro"/>
</dbReference>
<keyword evidence="14" id="KW-1185">Reference proteome</keyword>
<evidence type="ECO:0000259" key="11">
    <source>
        <dbReference type="PROSITE" id="PS51085"/>
    </source>
</evidence>
<feature type="transmembrane region" description="Helical" evidence="10">
    <location>
        <begin position="102"/>
        <end position="120"/>
    </location>
</feature>
<dbReference type="GO" id="GO:0050660">
    <property type="term" value="F:flavin adenine dinucleotide binding"/>
    <property type="evidence" value="ECO:0007669"/>
    <property type="project" value="TreeGrafter"/>
</dbReference>
<dbReference type="PANTHER" id="PTHR47354:SF8">
    <property type="entry name" value="1,2-PHENYLACETYL-COA EPOXIDASE, SUBUNIT E"/>
    <property type="match status" value="1"/>
</dbReference>
<comment type="caution">
    <text evidence="13">The sequence shown here is derived from an EMBL/GenBank/DDBJ whole genome shotgun (WGS) entry which is preliminary data.</text>
</comment>
<dbReference type="Gene3D" id="2.40.30.10">
    <property type="entry name" value="Translation factors"/>
    <property type="match status" value="1"/>
</dbReference>
<dbReference type="Proteomes" id="UP000614287">
    <property type="component" value="Unassembled WGS sequence"/>
</dbReference>
<keyword evidence="10" id="KW-0472">Membrane</keyword>
<evidence type="ECO:0000313" key="13">
    <source>
        <dbReference type="EMBL" id="GHA64045.1"/>
    </source>
</evidence>
<keyword evidence="7" id="KW-0408">Iron</keyword>
<name>A0A8J3FZK8_9BURK</name>
<dbReference type="InterPro" id="IPR050415">
    <property type="entry name" value="MRET"/>
</dbReference>
<comment type="cofactor">
    <cofactor evidence="1">
        <name>FAD</name>
        <dbReference type="ChEBI" id="CHEBI:57692"/>
    </cofactor>
</comment>
<evidence type="ECO:0000313" key="14">
    <source>
        <dbReference type="Proteomes" id="UP000614287"/>
    </source>
</evidence>
<reference evidence="13" key="2">
    <citation type="submission" date="2020-09" db="EMBL/GenBank/DDBJ databases">
        <authorList>
            <person name="Sun Q."/>
            <person name="Kim S."/>
        </authorList>
    </citation>
    <scope>NUCLEOTIDE SEQUENCE</scope>
    <source>
        <strain evidence="13">KCTC 32501</strain>
    </source>
</reference>
<dbReference type="SUPFAM" id="SSF52343">
    <property type="entry name" value="Ferredoxin reductase-like, C-terminal NADP-linked domain"/>
    <property type="match status" value="1"/>
</dbReference>
<dbReference type="Pfam" id="PF00111">
    <property type="entry name" value="Fer2"/>
    <property type="match status" value="1"/>
</dbReference>
<dbReference type="Gene3D" id="3.40.50.80">
    <property type="entry name" value="Nucleotide-binding domain of ferredoxin-NADP reductase (FNR) module"/>
    <property type="match status" value="1"/>
</dbReference>
<evidence type="ECO:0000256" key="2">
    <source>
        <dbReference type="ARBA" id="ARBA00022630"/>
    </source>
</evidence>
<feature type="transmembrane region" description="Helical" evidence="10">
    <location>
        <begin position="63"/>
        <end position="82"/>
    </location>
</feature>
<dbReference type="PROSITE" id="PS51384">
    <property type="entry name" value="FAD_FR"/>
    <property type="match status" value="1"/>
</dbReference>
<evidence type="ECO:0000256" key="6">
    <source>
        <dbReference type="ARBA" id="ARBA00023002"/>
    </source>
</evidence>
<evidence type="ECO:0008006" key="15">
    <source>
        <dbReference type="Google" id="ProtNLM"/>
    </source>
</evidence>
<organism evidence="13 14">
    <name type="scientific">Formosimonas limnophila</name>
    <dbReference type="NCBI Taxonomy" id="1384487"/>
    <lineage>
        <taxon>Bacteria</taxon>
        <taxon>Pseudomonadati</taxon>
        <taxon>Pseudomonadota</taxon>
        <taxon>Betaproteobacteria</taxon>
        <taxon>Burkholderiales</taxon>
        <taxon>Burkholderiaceae</taxon>
        <taxon>Formosimonas</taxon>
    </lineage>
</organism>